<evidence type="ECO:0000256" key="8">
    <source>
        <dbReference type="ARBA" id="ARBA00023034"/>
    </source>
</evidence>
<comment type="caution">
    <text evidence="11">The sequence shown here is derived from an EMBL/GenBank/DDBJ whole genome shotgun (WGS) entry which is preliminary data.</text>
</comment>
<dbReference type="EMBL" id="JALNTZ010000004">
    <property type="protein sequence ID" value="KAJ3654907.1"/>
    <property type="molecule type" value="Genomic_DNA"/>
</dbReference>
<evidence type="ECO:0000256" key="3">
    <source>
        <dbReference type="ARBA" id="ARBA00022676"/>
    </source>
</evidence>
<evidence type="ECO:0000256" key="6">
    <source>
        <dbReference type="ARBA" id="ARBA00022968"/>
    </source>
</evidence>
<evidence type="ECO:0000256" key="7">
    <source>
        <dbReference type="ARBA" id="ARBA00022989"/>
    </source>
</evidence>
<dbReference type="GO" id="GO:0006024">
    <property type="term" value="P:glycosaminoglycan biosynthetic process"/>
    <property type="evidence" value="ECO:0007669"/>
    <property type="project" value="TreeGrafter"/>
</dbReference>
<evidence type="ECO:0000313" key="12">
    <source>
        <dbReference type="Proteomes" id="UP001168821"/>
    </source>
</evidence>
<evidence type="ECO:0000256" key="2">
    <source>
        <dbReference type="ARBA" id="ARBA00008661"/>
    </source>
</evidence>
<organism evidence="11 12">
    <name type="scientific">Zophobas morio</name>
    <dbReference type="NCBI Taxonomy" id="2755281"/>
    <lineage>
        <taxon>Eukaryota</taxon>
        <taxon>Metazoa</taxon>
        <taxon>Ecdysozoa</taxon>
        <taxon>Arthropoda</taxon>
        <taxon>Hexapoda</taxon>
        <taxon>Insecta</taxon>
        <taxon>Pterygota</taxon>
        <taxon>Neoptera</taxon>
        <taxon>Endopterygota</taxon>
        <taxon>Coleoptera</taxon>
        <taxon>Polyphaga</taxon>
        <taxon>Cucujiformia</taxon>
        <taxon>Tenebrionidae</taxon>
        <taxon>Zophobas</taxon>
    </lineage>
</organism>
<evidence type="ECO:0000256" key="10">
    <source>
        <dbReference type="RuleBase" id="RU363063"/>
    </source>
</evidence>
<protein>
    <recommendedName>
        <fullName evidence="10">Hexosyltransferase</fullName>
        <ecNumber evidence="10">2.4.1.-</ecNumber>
    </recommendedName>
</protein>
<keyword evidence="12" id="KW-1185">Reference proteome</keyword>
<keyword evidence="6" id="KW-0735">Signal-anchor</keyword>
<comment type="subcellular location">
    <subcellularLocation>
        <location evidence="1 10">Golgi apparatus membrane</location>
        <topology evidence="1 10">Single-pass type II membrane protein</topology>
    </subcellularLocation>
</comment>
<dbReference type="PANTHER" id="PTHR11214:SF3">
    <property type="entry name" value="BETA-1,3-GALACTOSYLTRANSFERASE 6"/>
    <property type="match status" value="1"/>
</dbReference>
<dbReference type="PANTHER" id="PTHR11214">
    <property type="entry name" value="BETA-1,3-N-ACETYLGLUCOSAMINYLTRANSFERASE"/>
    <property type="match status" value="1"/>
</dbReference>
<evidence type="ECO:0000256" key="5">
    <source>
        <dbReference type="ARBA" id="ARBA00022692"/>
    </source>
</evidence>
<evidence type="ECO:0000256" key="4">
    <source>
        <dbReference type="ARBA" id="ARBA00022679"/>
    </source>
</evidence>
<dbReference type="Gene3D" id="3.90.550.50">
    <property type="match status" value="1"/>
</dbReference>
<dbReference type="InterPro" id="IPR002659">
    <property type="entry name" value="Glyco_trans_31"/>
</dbReference>
<keyword evidence="7" id="KW-1133">Transmembrane helix</keyword>
<dbReference type="Proteomes" id="UP001168821">
    <property type="component" value="Unassembled WGS sequence"/>
</dbReference>
<dbReference type="EC" id="2.4.1.-" evidence="10"/>
<dbReference type="GO" id="GO:0006493">
    <property type="term" value="P:protein O-linked glycosylation"/>
    <property type="evidence" value="ECO:0007669"/>
    <property type="project" value="TreeGrafter"/>
</dbReference>
<dbReference type="Pfam" id="PF01762">
    <property type="entry name" value="Galactosyl_T"/>
    <property type="match status" value="1"/>
</dbReference>
<evidence type="ECO:0000256" key="9">
    <source>
        <dbReference type="ARBA" id="ARBA00023136"/>
    </source>
</evidence>
<keyword evidence="5" id="KW-0812">Transmembrane</keyword>
<keyword evidence="3 10" id="KW-0328">Glycosyltransferase</keyword>
<reference evidence="11" key="1">
    <citation type="journal article" date="2023" name="G3 (Bethesda)">
        <title>Whole genome assemblies of Zophobas morio and Tenebrio molitor.</title>
        <authorList>
            <person name="Kaur S."/>
            <person name="Stinson S.A."/>
            <person name="diCenzo G.C."/>
        </authorList>
    </citation>
    <scope>NUCLEOTIDE SEQUENCE</scope>
    <source>
        <strain evidence="11">QUZm001</strain>
    </source>
</reference>
<accession>A0AA38MFS2</accession>
<keyword evidence="9" id="KW-0472">Membrane</keyword>
<dbReference type="AlphaFoldDB" id="A0AA38MFS2"/>
<evidence type="ECO:0000256" key="1">
    <source>
        <dbReference type="ARBA" id="ARBA00004323"/>
    </source>
</evidence>
<name>A0AA38MFS2_9CUCU</name>
<proteinExistence type="inferred from homology"/>
<dbReference type="PROSITE" id="PS51257">
    <property type="entry name" value="PROKAR_LIPOPROTEIN"/>
    <property type="match status" value="1"/>
</dbReference>
<dbReference type="GO" id="GO:0000139">
    <property type="term" value="C:Golgi membrane"/>
    <property type="evidence" value="ECO:0007669"/>
    <property type="project" value="UniProtKB-SubCell"/>
</dbReference>
<gene>
    <name evidence="11" type="ORF">Zmor_014060</name>
</gene>
<dbReference type="GO" id="GO:0047220">
    <property type="term" value="F:galactosylxylosylprotein 3-beta-galactosyltransferase activity"/>
    <property type="evidence" value="ECO:0007669"/>
    <property type="project" value="TreeGrafter"/>
</dbReference>
<evidence type="ECO:0000313" key="11">
    <source>
        <dbReference type="EMBL" id="KAJ3654907.1"/>
    </source>
</evidence>
<keyword evidence="4" id="KW-0808">Transferase</keyword>
<keyword evidence="8 10" id="KW-0333">Golgi apparatus</keyword>
<sequence length="378" mass="44325">MFETMRRKVSKLKYYKTPLVMTFSFLLGCMLTINLTPIDKTCKIEDSDKEYNILKNSKLKNPDLIVLILSAPKNLDRRNVIRQTWLQLVDTSPENENVKFKMKHYFVVGSLGLSVDDILHLTTEQSQFSDILILPMHDSYQNLTLKVLKSFEWLSEQFDYGLGFKYVLKCDDDSFVRLDKLSTEVANVELIYIKSELKHVKTLTEDVSSPFIRTNLQINKEEVKNDVQLYWGYFHGNARVKTTGKWKESDWIVCDRYIPYALGGGYILSKKLVSYIANNRDSLRYYNSEDVSVGMWLSSVKNILRIHDIRFDTEWTTRGCQNHYLITHNISKEEMQKMYENIVATNNLCAMNVIKRRYYFYNWAVPPSQCCSIKENTN</sequence>
<comment type="similarity">
    <text evidence="2 10">Belongs to the glycosyltransferase 31 family.</text>
</comment>